<name>A0ABQ9IE91_9NEOP</name>
<proteinExistence type="predicted"/>
<protein>
    <submittedName>
        <fullName evidence="1">Uncharacterized protein</fullName>
    </submittedName>
</protein>
<keyword evidence="2" id="KW-1185">Reference proteome</keyword>
<accession>A0ABQ9IE91</accession>
<dbReference type="EMBL" id="JARBHB010000001">
    <property type="protein sequence ID" value="KAJ8894931.1"/>
    <property type="molecule type" value="Genomic_DNA"/>
</dbReference>
<comment type="caution">
    <text evidence="1">The sequence shown here is derived from an EMBL/GenBank/DDBJ whole genome shotgun (WGS) entry which is preliminary data.</text>
</comment>
<evidence type="ECO:0000313" key="2">
    <source>
        <dbReference type="Proteomes" id="UP001159363"/>
    </source>
</evidence>
<sequence length="196" mass="21828">MKQRRDISEKTRRPAASFGTIPTVKFNYCNSEILTDSDLECTCENPGAIRTGIESGSPRWGASSVTTTPQRLLPINVPCNVTDGFDRFLLTPAPVDWQQNTMSLRVIQLLSAIRRGERIIFYWGINGERAIRLLASHQDEPSSIPGRLDPDFRKWESCGMMLLVGGFSRGSSFSPRLFIPALLHSRLTSPSSALKT</sequence>
<dbReference type="Proteomes" id="UP001159363">
    <property type="component" value="Chromosome 1"/>
</dbReference>
<evidence type="ECO:0000313" key="1">
    <source>
        <dbReference type="EMBL" id="KAJ8894931.1"/>
    </source>
</evidence>
<organism evidence="1 2">
    <name type="scientific">Dryococelus australis</name>
    <dbReference type="NCBI Taxonomy" id="614101"/>
    <lineage>
        <taxon>Eukaryota</taxon>
        <taxon>Metazoa</taxon>
        <taxon>Ecdysozoa</taxon>
        <taxon>Arthropoda</taxon>
        <taxon>Hexapoda</taxon>
        <taxon>Insecta</taxon>
        <taxon>Pterygota</taxon>
        <taxon>Neoptera</taxon>
        <taxon>Polyneoptera</taxon>
        <taxon>Phasmatodea</taxon>
        <taxon>Verophasmatodea</taxon>
        <taxon>Anareolatae</taxon>
        <taxon>Phasmatidae</taxon>
        <taxon>Eurycanthinae</taxon>
        <taxon>Dryococelus</taxon>
    </lineage>
</organism>
<reference evidence="1 2" key="1">
    <citation type="submission" date="2023-02" db="EMBL/GenBank/DDBJ databases">
        <title>LHISI_Scaffold_Assembly.</title>
        <authorList>
            <person name="Stuart O.P."/>
            <person name="Cleave R."/>
            <person name="Magrath M.J.L."/>
            <person name="Mikheyev A.S."/>
        </authorList>
    </citation>
    <scope>NUCLEOTIDE SEQUENCE [LARGE SCALE GENOMIC DNA]</scope>
    <source>
        <strain evidence="1">Daus_M_001</strain>
        <tissue evidence="1">Leg muscle</tissue>
    </source>
</reference>
<gene>
    <name evidence="1" type="ORF">PR048_000238</name>
</gene>